<proteinExistence type="inferred from homology"/>
<dbReference type="EMBL" id="GG697346">
    <property type="protein sequence ID" value="EFQ29809.1"/>
    <property type="molecule type" value="Genomic_DNA"/>
</dbReference>
<dbReference type="PANTHER" id="PTHR46072">
    <property type="entry name" value="AMIDASE-RELATED-RELATED"/>
    <property type="match status" value="1"/>
</dbReference>
<gene>
    <name evidence="5" type="ORF">GLRG_04953</name>
</gene>
<protein>
    <recommendedName>
        <fullName evidence="4">Amidase domain-containing protein</fullName>
    </recommendedName>
</protein>
<feature type="region of interest" description="Disordered" evidence="3">
    <location>
        <begin position="82"/>
        <end position="109"/>
    </location>
</feature>
<evidence type="ECO:0000313" key="5">
    <source>
        <dbReference type="EMBL" id="EFQ29809.1"/>
    </source>
</evidence>
<sequence>MPQDLMPGECANYPFGRAVCPDDTGLSAGGSSGGEGSLVALGGSPLDIGTDDPSCWDRCAYDFHALSISVRNTASSLCEQVEKTDEEKKPHNVWRMGRHSYPSERGTDQ</sequence>
<dbReference type="SUPFAM" id="SSF75304">
    <property type="entry name" value="Amidase signature (AS) enzymes"/>
    <property type="match status" value="1"/>
</dbReference>
<comment type="similarity">
    <text evidence="1">Belongs to the amidase family.</text>
</comment>
<dbReference type="RefSeq" id="XP_008093829.1">
    <property type="nucleotide sequence ID" value="XM_008095638.1"/>
</dbReference>
<dbReference type="STRING" id="645133.E3QFX4"/>
<dbReference type="InterPro" id="IPR023631">
    <property type="entry name" value="Amidase_dom"/>
</dbReference>
<dbReference type="VEuPathDB" id="FungiDB:GLRG_04953"/>
<organism evidence="6">
    <name type="scientific">Colletotrichum graminicola (strain M1.001 / M2 / FGSC 10212)</name>
    <name type="common">Maize anthracnose fungus</name>
    <name type="synonym">Glomerella graminicola</name>
    <dbReference type="NCBI Taxonomy" id="645133"/>
    <lineage>
        <taxon>Eukaryota</taxon>
        <taxon>Fungi</taxon>
        <taxon>Dikarya</taxon>
        <taxon>Ascomycota</taxon>
        <taxon>Pezizomycotina</taxon>
        <taxon>Sordariomycetes</taxon>
        <taxon>Hypocreomycetidae</taxon>
        <taxon>Glomerellales</taxon>
        <taxon>Glomerellaceae</taxon>
        <taxon>Colletotrichum</taxon>
        <taxon>Colletotrichum graminicola species complex</taxon>
    </lineage>
</organism>
<dbReference type="InterPro" id="IPR036928">
    <property type="entry name" value="AS_sf"/>
</dbReference>
<evidence type="ECO:0000256" key="3">
    <source>
        <dbReference type="SAM" id="MobiDB-lite"/>
    </source>
</evidence>
<keyword evidence="2" id="KW-0378">Hydrolase</keyword>
<accession>E3QFX4</accession>
<evidence type="ECO:0000259" key="4">
    <source>
        <dbReference type="Pfam" id="PF01425"/>
    </source>
</evidence>
<dbReference type="GeneID" id="24410318"/>
<dbReference type="Gene3D" id="3.90.1300.10">
    <property type="entry name" value="Amidase signature (AS) domain"/>
    <property type="match status" value="1"/>
</dbReference>
<name>E3QFX4_COLGM</name>
<reference evidence="6" key="1">
    <citation type="journal article" date="2012" name="Nat. Genet.">
        <title>Lifestyle transitions in plant pathogenic Colletotrichum fungi deciphered by genome and transcriptome analyses.</title>
        <authorList>
            <person name="O'Connell R.J."/>
            <person name="Thon M.R."/>
            <person name="Hacquard S."/>
            <person name="Amyotte S.G."/>
            <person name="Kleemann J."/>
            <person name="Torres M.F."/>
            <person name="Damm U."/>
            <person name="Buiate E.A."/>
            <person name="Epstein L."/>
            <person name="Alkan N."/>
            <person name="Altmueller J."/>
            <person name="Alvarado-Balderrama L."/>
            <person name="Bauser C.A."/>
            <person name="Becker C."/>
            <person name="Birren B.W."/>
            <person name="Chen Z."/>
            <person name="Choi J."/>
            <person name="Crouch J.A."/>
            <person name="Duvick J.P."/>
            <person name="Farman M.A."/>
            <person name="Gan P."/>
            <person name="Heiman D."/>
            <person name="Henrissat B."/>
            <person name="Howard R.J."/>
            <person name="Kabbage M."/>
            <person name="Koch C."/>
            <person name="Kracher B."/>
            <person name="Kubo Y."/>
            <person name="Law A.D."/>
            <person name="Lebrun M.-H."/>
            <person name="Lee Y.-H."/>
            <person name="Miyara I."/>
            <person name="Moore N."/>
            <person name="Neumann U."/>
            <person name="Nordstroem K."/>
            <person name="Panaccione D.G."/>
            <person name="Panstruga R."/>
            <person name="Place M."/>
            <person name="Proctor R.H."/>
            <person name="Prusky D."/>
            <person name="Rech G."/>
            <person name="Reinhardt R."/>
            <person name="Rollins J.A."/>
            <person name="Rounsley S."/>
            <person name="Schardl C.L."/>
            <person name="Schwartz D.C."/>
            <person name="Shenoy N."/>
            <person name="Shirasu K."/>
            <person name="Sikhakolli U.R."/>
            <person name="Stueber K."/>
            <person name="Sukno S.A."/>
            <person name="Sweigard J.A."/>
            <person name="Takano Y."/>
            <person name="Takahara H."/>
            <person name="Trail F."/>
            <person name="van der Does H.C."/>
            <person name="Voll L.M."/>
            <person name="Will I."/>
            <person name="Young S."/>
            <person name="Zeng Q."/>
            <person name="Zhang J."/>
            <person name="Zhou S."/>
            <person name="Dickman M.B."/>
            <person name="Schulze-Lefert P."/>
            <person name="Ver Loren van Themaat E."/>
            <person name="Ma L.-J."/>
            <person name="Vaillancourt L.J."/>
        </authorList>
    </citation>
    <scope>NUCLEOTIDE SEQUENCE [LARGE SCALE GENOMIC DNA]</scope>
    <source>
        <strain evidence="6">M1.001 / M2 / FGSC 10212</strain>
    </source>
</reference>
<feature type="domain" description="Amidase" evidence="4">
    <location>
        <begin position="1"/>
        <end position="51"/>
    </location>
</feature>
<dbReference type="GO" id="GO:0016787">
    <property type="term" value="F:hydrolase activity"/>
    <property type="evidence" value="ECO:0007669"/>
    <property type="project" value="UniProtKB-KW"/>
</dbReference>
<evidence type="ECO:0000256" key="2">
    <source>
        <dbReference type="ARBA" id="ARBA00022801"/>
    </source>
</evidence>
<evidence type="ECO:0000256" key="1">
    <source>
        <dbReference type="ARBA" id="ARBA00009199"/>
    </source>
</evidence>
<dbReference type="Pfam" id="PF01425">
    <property type="entry name" value="Amidase"/>
    <property type="match status" value="1"/>
</dbReference>
<dbReference type="Proteomes" id="UP000008782">
    <property type="component" value="Unassembled WGS sequence"/>
</dbReference>
<keyword evidence="6" id="KW-1185">Reference proteome</keyword>
<dbReference type="HOGENOM" id="CLU_2183751_0_0_1"/>
<evidence type="ECO:0000313" key="6">
    <source>
        <dbReference type="Proteomes" id="UP000008782"/>
    </source>
</evidence>
<dbReference type="AlphaFoldDB" id="E3QFX4"/>